<sequence length="441" mass="47402">MSSIRVLIQEQTAGGFTEMRRSLGAKIFPPLLAGLWFFSVVQLPVDLLGQGNNVALYVHVVGVIIIGITGSAVAAWETTRARRTGVGELERSSAVPRSAVTLRVVAPVLAWAWLTYAAVQVAALVRSFSVRVNWPSPTVIVLTLAFIAALVAWGALCGSFLPPPLAPFLAAGLAYLGAIVQSVYSYDANVARLFPVLQERWDPAMKPDVPRLVLVTAWLAILATILFIGAARDRQFLRWPTRWVPLLLLVVATAVPLLAQPVKAESFYGQSRDDRDPHQCRDATGGGQICLYEADASALPTFAAGYAIAFKAAGTLPTFPKTVAAGGLHGPAPVMAYENFERPDESRVAAAILDYTASPTYSDPQTCPSPPTSPLIGDDDWSHFFQALLRDRAGMPSGRQSAGSEVLLERLSKVEQTVQDRWLTQAIADYAACKAPSPPPT</sequence>
<accession>A0ABN2U4J4</accession>
<feature type="transmembrane region" description="Helical" evidence="1">
    <location>
        <begin position="57"/>
        <end position="79"/>
    </location>
</feature>
<evidence type="ECO:0000256" key="1">
    <source>
        <dbReference type="SAM" id="Phobius"/>
    </source>
</evidence>
<feature type="transmembrane region" description="Helical" evidence="1">
    <location>
        <begin position="139"/>
        <end position="161"/>
    </location>
</feature>
<evidence type="ECO:0000313" key="2">
    <source>
        <dbReference type="EMBL" id="GAA2027803.1"/>
    </source>
</evidence>
<comment type="caution">
    <text evidence="2">The sequence shown here is derived from an EMBL/GenBank/DDBJ whole genome shotgun (WGS) entry which is preliminary data.</text>
</comment>
<feature type="transmembrane region" description="Helical" evidence="1">
    <location>
        <begin position="168"/>
        <end position="186"/>
    </location>
</feature>
<proteinExistence type="predicted"/>
<keyword evidence="3" id="KW-1185">Reference proteome</keyword>
<keyword evidence="1" id="KW-1133">Transmembrane helix</keyword>
<name>A0ABN2U4J4_9MICO</name>
<feature type="transmembrane region" description="Helical" evidence="1">
    <location>
        <begin position="243"/>
        <end position="262"/>
    </location>
</feature>
<evidence type="ECO:0008006" key="4">
    <source>
        <dbReference type="Google" id="ProtNLM"/>
    </source>
</evidence>
<reference evidence="2 3" key="1">
    <citation type="journal article" date="2019" name="Int. J. Syst. Evol. Microbiol.">
        <title>The Global Catalogue of Microorganisms (GCM) 10K type strain sequencing project: providing services to taxonomists for standard genome sequencing and annotation.</title>
        <authorList>
            <consortium name="The Broad Institute Genomics Platform"/>
            <consortium name="The Broad Institute Genome Sequencing Center for Infectious Disease"/>
            <person name="Wu L."/>
            <person name="Ma J."/>
        </authorList>
    </citation>
    <scope>NUCLEOTIDE SEQUENCE [LARGE SCALE GENOMIC DNA]</scope>
    <source>
        <strain evidence="2 3">JCM 14283</strain>
    </source>
</reference>
<dbReference type="RefSeq" id="WP_343989971.1">
    <property type="nucleotide sequence ID" value="NZ_BAAANB010000008.1"/>
</dbReference>
<keyword evidence="1" id="KW-0812">Transmembrane</keyword>
<gene>
    <name evidence="2" type="ORF">GCM10009740_16840</name>
</gene>
<keyword evidence="1" id="KW-0472">Membrane</keyword>
<dbReference type="EMBL" id="BAAANB010000008">
    <property type="protein sequence ID" value="GAA2027803.1"/>
    <property type="molecule type" value="Genomic_DNA"/>
</dbReference>
<feature type="transmembrane region" description="Helical" evidence="1">
    <location>
        <begin position="100"/>
        <end position="119"/>
    </location>
</feature>
<protein>
    <recommendedName>
        <fullName evidence="4">ABC transporter permease</fullName>
    </recommendedName>
</protein>
<evidence type="ECO:0000313" key="3">
    <source>
        <dbReference type="Proteomes" id="UP001501285"/>
    </source>
</evidence>
<feature type="transmembrane region" description="Helical" evidence="1">
    <location>
        <begin position="212"/>
        <end position="231"/>
    </location>
</feature>
<organism evidence="2 3">
    <name type="scientific">Terrabacter terrae</name>
    <dbReference type="NCBI Taxonomy" id="318434"/>
    <lineage>
        <taxon>Bacteria</taxon>
        <taxon>Bacillati</taxon>
        <taxon>Actinomycetota</taxon>
        <taxon>Actinomycetes</taxon>
        <taxon>Micrococcales</taxon>
        <taxon>Intrasporangiaceae</taxon>
        <taxon>Terrabacter</taxon>
    </lineage>
</organism>
<feature type="transmembrane region" description="Helical" evidence="1">
    <location>
        <begin position="27"/>
        <end position="45"/>
    </location>
</feature>
<dbReference type="Proteomes" id="UP001501285">
    <property type="component" value="Unassembled WGS sequence"/>
</dbReference>